<dbReference type="GO" id="GO:0043190">
    <property type="term" value="C:ATP-binding cassette (ABC) transporter complex"/>
    <property type="evidence" value="ECO:0007669"/>
    <property type="project" value="InterPro"/>
</dbReference>
<dbReference type="PANTHER" id="PTHR30477:SF24">
    <property type="entry name" value="IRON TRANSPORT SYSTEM MEMBRANE PROTEIN HI_0359-RELATED"/>
    <property type="match status" value="1"/>
</dbReference>
<feature type="transmembrane region" description="Helical" evidence="8">
    <location>
        <begin position="529"/>
        <end position="549"/>
    </location>
</feature>
<feature type="transmembrane region" description="Helical" evidence="8">
    <location>
        <begin position="56"/>
        <end position="81"/>
    </location>
</feature>
<comment type="similarity">
    <text evidence="2 7">Belongs to the ABC-3 integral membrane protein family.</text>
</comment>
<reference evidence="9 10" key="1">
    <citation type="submission" date="2018-06" db="EMBL/GenBank/DDBJ databases">
        <authorList>
            <consortium name="Pathogen Informatics"/>
            <person name="Doyle S."/>
        </authorList>
    </citation>
    <scope>NUCLEOTIDE SEQUENCE [LARGE SCALE GENOMIC DNA]</scope>
    <source>
        <strain evidence="9 10">NCTC13465</strain>
    </source>
</reference>
<comment type="subcellular location">
    <subcellularLocation>
        <location evidence="7">Cell membrane</location>
        <topology evidence="7">Multi-pass membrane protein</topology>
    </subcellularLocation>
    <subcellularLocation>
        <location evidence="1">Membrane</location>
        <topology evidence="1">Multi-pass membrane protein</topology>
    </subcellularLocation>
</comment>
<dbReference type="PANTHER" id="PTHR30477">
    <property type="entry name" value="ABC-TRANSPORTER METAL-BINDING PROTEIN"/>
    <property type="match status" value="1"/>
</dbReference>
<feature type="transmembrane region" description="Helical" evidence="8">
    <location>
        <begin position="134"/>
        <end position="150"/>
    </location>
</feature>
<dbReference type="GO" id="GO:0071281">
    <property type="term" value="P:cellular response to iron ion"/>
    <property type="evidence" value="ECO:0007669"/>
    <property type="project" value="UniProtKB-ARBA"/>
</dbReference>
<feature type="transmembrane region" description="Helical" evidence="8">
    <location>
        <begin position="375"/>
        <end position="396"/>
    </location>
</feature>
<feature type="transmembrane region" description="Helical" evidence="8">
    <location>
        <begin position="503"/>
        <end position="523"/>
    </location>
</feature>
<evidence type="ECO:0000256" key="1">
    <source>
        <dbReference type="ARBA" id="ARBA00004141"/>
    </source>
</evidence>
<keyword evidence="3" id="KW-0408">Iron</keyword>
<protein>
    <submittedName>
        <fullName evidence="9">Manganese ABC transporter, inner membrane permease protein SitD</fullName>
    </submittedName>
</protein>
<sequence length="565" mass="60870">MSWLLEPFGYHYMLNAMWVSALVGGVCAFLSCYLMLKGWSLIGDALSHSIVPGVAGAYMLGLPFALGAFLSGSLAAGSMLFLQQRSRLKEDAIIGLIFSSFFGIGLFMVSLNPTSVNIQTIILGNILAIAPEDIIQLAAIGFISMAILLLKWKDLMVTFFDEHHARSIGLNTPRPEAAVLYPAGRLHRGGAADHRRLSGHLRGGHSRGYRVVVNRSLPAPAGYRRVYRQPDQFLRRLAQLLSRRRHRRHYRGRANAAVPHHLYLRAEARPAGQPPPRQGGRMLNLFLAPFQFPFMVNAIAISIVVAIPCALLSVFLVLKGWALMGDAMSHAVFPGVVLAYIIGIPFAIGAFIAGLLCAVTTGFLDDNSRLKRDTIMGIVFSGMFGAGLVLYVAIQSDVHLDHILFGDMLGISLRDIGQTTAIALVIALIIGLKWRDFLLHAFDPTQAKASGLRGGLLHYGLLCMIALTIVATLQSVGIILSISLLIAPGAIALLLVRRFIHALLLAVAVAIGCSAGGVWLAFYLDSAPAPTIVVLFTALFVVAFVASTIRDSQKQKTSAIIPGGG</sequence>
<dbReference type="Proteomes" id="UP000251721">
    <property type="component" value="Unassembled WGS sequence"/>
</dbReference>
<dbReference type="SUPFAM" id="SSF81345">
    <property type="entry name" value="ABC transporter involved in vitamin B12 uptake, BtuC"/>
    <property type="match status" value="2"/>
</dbReference>
<dbReference type="CDD" id="cd06550">
    <property type="entry name" value="TM_ABC_iron-siderophores_like"/>
    <property type="match status" value="1"/>
</dbReference>
<feature type="transmembrane region" description="Helical" evidence="8">
    <location>
        <begin position="455"/>
        <end position="472"/>
    </location>
</feature>
<evidence type="ECO:0000256" key="2">
    <source>
        <dbReference type="ARBA" id="ARBA00008034"/>
    </source>
</evidence>
<feature type="transmembrane region" description="Helical" evidence="8">
    <location>
        <begin position="416"/>
        <end position="434"/>
    </location>
</feature>
<evidence type="ECO:0000256" key="3">
    <source>
        <dbReference type="ARBA" id="ARBA00022496"/>
    </source>
</evidence>
<organism evidence="9 10">
    <name type="scientific">Klebsiella pneumoniae</name>
    <dbReference type="NCBI Taxonomy" id="573"/>
    <lineage>
        <taxon>Bacteria</taxon>
        <taxon>Pseudomonadati</taxon>
        <taxon>Pseudomonadota</taxon>
        <taxon>Gammaproteobacteria</taxon>
        <taxon>Enterobacterales</taxon>
        <taxon>Enterobacteriaceae</taxon>
        <taxon>Klebsiella/Raoultella group</taxon>
        <taxon>Klebsiella</taxon>
        <taxon>Klebsiella pneumoniae complex</taxon>
    </lineage>
</organism>
<feature type="transmembrane region" description="Helical" evidence="8">
    <location>
        <begin position="478"/>
        <end position="496"/>
    </location>
</feature>
<dbReference type="Gene3D" id="1.10.3470.10">
    <property type="entry name" value="ABC transporter involved in vitamin B12 uptake, BtuC"/>
    <property type="match status" value="2"/>
</dbReference>
<dbReference type="Pfam" id="PF00950">
    <property type="entry name" value="ABC-3"/>
    <property type="match status" value="2"/>
</dbReference>
<keyword evidence="7" id="KW-0813">Transport</keyword>
<proteinExistence type="inferred from homology"/>
<name>A0A2X3FF79_KLEPN</name>
<dbReference type="AlphaFoldDB" id="A0A2X3FF79"/>
<keyword evidence="5 8" id="KW-1133">Transmembrane helix</keyword>
<evidence type="ECO:0000256" key="7">
    <source>
        <dbReference type="RuleBase" id="RU003943"/>
    </source>
</evidence>
<dbReference type="GO" id="GO:0006826">
    <property type="term" value="P:iron ion transport"/>
    <property type="evidence" value="ECO:0007669"/>
    <property type="project" value="UniProtKB-KW"/>
</dbReference>
<keyword evidence="3" id="KW-0406">Ion transport</keyword>
<evidence type="ECO:0000313" key="10">
    <source>
        <dbReference type="Proteomes" id="UP000251721"/>
    </source>
</evidence>
<keyword evidence="4 7" id="KW-0812">Transmembrane</keyword>
<evidence type="ECO:0000256" key="4">
    <source>
        <dbReference type="ARBA" id="ARBA00022692"/>
    </source>
</evidence>
<dbReference type="InterPro" id="IPR037294">
    <property type="entry name" value="ABC_BtuC-like"/>
</dbReference>
<keyword evidence="6 8" id="KW-0472">Membrane</keyword>
<evidence type="ECO:0000256" key="8">
    <source>
        <dbReference type="SAM" id="Phobius"/>
    </source>
</evidence>
<gene>
    <name evidence="9" type="primary">mntB_1</name>
    <name evidence="9" type="ORF">NCTC13465_04239</name>
</gene>
<evidence type="ECO:0000313" key="9">
    <source>
        <dbReference type="EMBL" id="SQC45677.1"/>
    </source>
</evidence>
<feature type="transmembrane region" description="Helical" evidence="8">
    <location>
        <begin position="12"/>
        <end position="36"/>
    </location>
</feature>
<evidence type="ECO:0000256" key="5">
    <source>
        <dbReference type="ARBA" id="ARBA00022989"/>
    </source>
</evidence>
<feature type="transmembrane region" description="Helical" evidence="8">
    <location>
        <begin position="294"/>
        <end position="318"/>
    </location>
</feature>
<dbReference type="FunFam" id="1.10.3470.10:FF:000003">
    <property type="entry name" value="Iron ABC transporter permease SitD"/>
    <property type="match status" value="1"/>
</dbReference>
<feature type="transmembrane region" description="Helical" evidence="8">
    <location>
        <begin position="93"/>
        <end position="114"/>
    </location>
</feature>
<accession>A0A2X3FF79</accession>
<feature type="transmembrane region" description="Helical" evidence="8">
    <location>
        <begin position="338"/>
        <end position="363"/>
    </location>
</feature>
<dbReference type="GO" id="GO:0010043">
    <property type="term" value="P:response to zinc ion"/>
    <property type="evidence" value="ECO:0007669"/>
    <property type="project" value="TreeGrafter"/>
</dbReference>
<evidence type="ECO:0000256" key="6">
    <source>
        <dbReference type="ARBA" id="ARBA00023136"/>
    </source>
</evidence>
<dbReference type="EMBL" id="UAWQ01000018">
    <property type="protein sequence ID" value="SQC45677.1"/>
    <property type="molecule type" value="Genomic_DNA"/>
</dbReference>
<dbReference type="GO" id="GO:0022857">
    <property type="term" value="F:transmembrane transporter activity"/>
    <property type="evidence" value="ECO:0007669"/>
    <property type="project" value="UniProtKB-ARBA"/>
</dbReference>
<keyword evidence="3" id="KW-0410">Iron transport</keyword>
<dbReference type="InterPro" id="IPR001626">
    <property type="entry name" value="ABC_TroCD"/>
</dbReference>